<name>A0AA38HJW9_9CUCU</name>
<dbReference type="EMBL" id="JALNTZ010000434">
    <property type="protein sequence ID" value="KAJ3634482.1"/>
    <property type="molecule type" value="Genomic_DNA"/>
</dbReference>
<keyword evidence="2" id="KW-1185">Reference proteome</keyword>
<dbReference type="AlphaFoldDB" id="A0AA38HJW9"/>
<gene>
    <name evidence="1" type="ORF">Zmor_016438</name>
</gene>
<protein>
    <submittedName>
        <fullName evidence="1">Uncharacterized protein</fullName>
    </submittedName>
</protein>
<accession>A0AA38HJW9</accession>
<organism evidence="1 2">
    <name type="scientific">Zophobas morio</name>
    <dbReference type="NCBI Taxonomy" id="2755281"/>
    <lineage>
        <taxon>Eukaryota</taxon>
        <taxon>Metazoa</taxon>
        <taxon>Ecdysozoa</taxon>
        <taxon>Arthropoda</taxon>
        <taxon>Hexapoda</taxon>
        <taxon>Insecta</taxon>
        <taxon>Pterygota</taxon>
        <taxon>Neoptera</taxon>
        <taxon>Endopterygota</taxon>
        <taxon>Coleoptera</taxon>
        <taxon>Polyphaga</taxon>
        <taxon>Cucujiformia</taxon>
        <taxon>Tenebrionidae</taxon>
        <taxon>Zophobas</taxon>
    </lineage>
</organism>
<comment type="caution">
    <text evidence="1">The sequence shown here is derived from an EMBL/GenBank/DDBJ whole genome shotgun (WGS) entry which is preliminary data.</text>
</comment>
<proteinExistence type="predicted"/>
<dbReference type="Proteomes" id="UP001168821">
    <property type="component" value="Unassembled WGS sequence"/>
</dbReference>
<reference evidence="1" key="1">
    <citation type="journal article" date="2023" name="G3 (Bethesda)">
        <title>Whole genome assemblies of Zophobas morio and Tenebrio molitor.</title>
        <authorList>
            <person name="Kaur S."/>
            <person name="Stinson S.A."/>
            <person name="diCenzo G.C."/>
        </authorList>
    </citation>
    <scope>NUCLEOTIDE SEQUENCE</scope>
    <source>
        <strain evidence="1">QUZm001</strain>
    </source>
</reference>
<sequence>MVITKKSTSLTGKIAILVCHQKPKVKIHLQYEQSLQLRLRRLYPMNIASVRLTAITPAHSAHIHFTLYAGGYAIYQLSKTPTTTITVTTSLTDSRPWIVFSNEKRGKRCEPMYEKTALHHLEGALKQNS</sequence>
<evidence type="ECO:0000313" key="1">
    <source>
        <dbReference type="EMBL" id="KAJ3634482.1"/>
    </source>
</evidence>
<evidence type="ECO:0000313" key="2">
    <source>
        <dbReference type="Proteomes" id="UP001168821"/>
    </source>
</evidence>